<dbReference type="AlphaFoldDB" id="A0A1D9GAD7"/>
<dbReference type="Pfam" id="PF12049">
    <property type="entry name" value="DUF3531"/>
    <property type="match status" value="1"/>
</dbReference>
<dbReference type="InterPro" id="IPR021920">
    <property type="entry name" value="DUF3531"/>
</dbReference>
<accession>A0A1D9GAD7</accession>
<dbReference type="Proteomes" id="UP000176944">
    <property type="component" value="Chromosome"/>
</dbReference>
<protein>
    <submittedName>
        <fullName evidence="1">DUF3531 family protein</fullName>
    </submittedName>
</protein>
<name>A0A1D9GAD7_MOOP1</name>
<evidence type="ECO:0000313" key="1">
    <source>
        <dbReference type="EMBL" id="AOY84599.1"/>
    </source>
</evidence>
<organism evidence="1 2">
    <name type="scientific">Moorena producens (strain JHB)</name>
    <dbReference type="NCBI Taxonomy" id="1454205"/>
    <lineage>
        <taxon>Bacteria</taxon>
        <taxon>Bacillati</taxon>
        <taxon>Cyanobacteriota</taxon>
        <taxon>Cyanophyceae</taxon>
        <taxon>Coleofasciculales</taxon>
        <taxon>Coleofasciculaceae</taxon>
        <taxon>Moorena</taxon>
    </lineage>
</organism>
<dbReference type="PANTHER" id="PTHR46737">
    <property type="entry name" value="OS02G0827600 PROTEIN"/>
    <property type="match status" value="1"/>
</dbReference>
<dbReference type="EMBL" id="CP017708">
    <property type="protein sequence ID" value="AOY84599.1"/>
    <property type="molecule type" value="Genomic_DNA"/>
</dbReference>
<gene>
    <name evidence="1" type="ORF">BJP36_10040</name>
</gene>
<proteinExistence type="predicted"/>
<reference evidence="2" key="1">
    <citation type="submission" date="2016-10" db="EMBL/GenBank/DDBJ databases">
        <title>Comparative genomics uncovers the prolific and rare metabolic potential of the cyanobacterial genus Moorea.</title>
        <authorList>
            <person name="Leao T."/>
            <person name="Castelao G."/>
            <person name="Korobeynikov A."/>
            <person name="Monroe E.A."/>
            <person name="Podell S."/>
            <person name="Glukhov E."/>
            <person name="Allen E."/>
            <person name="Gerwick W.H."/>
            <person name="Gerwick L."/>
        </authorList>
    </citation>
    <scope>NUCLEOTIDE SEQUENCE [LARGE SCALE GENOMIC DNA]</scope>
    <source>
        <strain evidence="2">JHB</strain>
    </source>
</reference>
<dbReference type="PANTHER" id="PTHR46737:SF2">
    <property type="entry name" value="OS02G0827600 PROTEIN"/>
    <property type="match status" value="1"/>
</dbReference>
<sequence>MQIIFREFNPFDLWIWIEFSTVPSYREKEYVEELFNSWFLLGKLGGFDAENLPVQEVGLEISYMEYDDRVPEKSLMALMHNQGEFEYEGTWGRCWFDLGTSDAIALDILINSLRQLAKEYVEIEKLIIGGENDDWPVHDRSKSLFYESNLN</sequence>
<evidence type="ECO:0000313" key="2">
    <source>
        <dbReference type="Proteomes" id="UP000176944"/>
    </source>
</evidence>